<dbReference type="OrthoDB" id="9983846at2"/>
<dbReference type="STRING" id="391936.S7S_01890"/>
<dbReference type="Proteomes" id="UP000006764">
    <property type="component" value="Chromosome"/>
</dbReference>
<feature type="signal peptide" evidence="1">
    <location>
        <begin position="1"/>
        <end position="23"/>
    </location>
</feature>
<feature type="chain" id="PRO_5002097249" evidence="1">
    <location>
        <begin position="24"/>
        <end position="109"/>
    </location>
</feature>
<accession>A0A0B4XJD1</accession>
<proteinExistence type="predicted"/>
<sequence length="109" mass="11276">MLLRLLLSLLLICTAPVAALAHAGCATVVDEPVAQAHHHHHHAMPEQVETAGCCDVLCVNLCLAATMLPPAPACLEASLPAMPAASLAAGQMPAPLPELLLRPPRTLLS</sequence>
<organism evidence="2 3">
    <name type="scientific">Isoalcanivorax pacificus W11-5</name>
    <dbReference type="NCBI Taxonomy" id="391936"/>
    <lineage>
        <taxon>Bacteria</taxon>
        <taxon>Pseudomonadati</taxon>
        <taxon>Pseudomonadota</taxon>
        <taxon>Gammaproteobacteria</taxon>
        <taxon>Oceanospirillales</taxon>
        <taxon>Alcanivoracaceae</taxon>
        <taxon>Isoalcanivorax</taxon>
    </lineage>
</organism>
<keyword evidence="3" id="KW-1185">Reference proteome</keyword>
<keyword evidence="1" id="KW-0732">Signal</keyword>
<dbReference type="AlphaFoldDB" id="A0A0B4XJD1"/>
<dbReference type="HOGENOM" id="CLU_2178245_0_0_6"/>
<gene>
    <name evidence="2" type="ORF">S7S_01890</name>
</gene>
<evidence type="ECO:0000313" key="2">
    <source>
        <dbReference type="EMBL" id="AJD46800.1"/>
    </source>
</evidence>
<protein>
    <submittedName>
        <fullName evidence="2">Uncharacterized protein</fullName>
    </submittedName>
</protein>
<reference evidence="2 3" key="1">
    <citation type="journal article" date="2012" name="J. Bacteriol.">
        <title>Genome sequence of an alkane-degrading bacterium, Alcanivorax pacificus type strain W11-5, isolated from deep sea sediment.</title>
        <authorList>
            <person name="Lai Q."/>
            <person name="Shao Z."/>
        </authorList>
    </citation>
    <scope>NUCLEOTIDE SEQUENCE [LARGE SCALE GENOMIC DNA]</scope>
    <source>
        <strain evidence="2 3">W11-5</strain>
    </source>
</reference>
<dbReference type="RefSeq" id="WP_008736521.1">
    <property type="nucleotide sequence ID" value="NZ_CP004387.1"/>
</dbReference>
<dbReference type="KEGG" id="apac:S7S_01890"/>
<dbReference type="EMBL" id="CP004387">
    <property type="protein sequence ID" value="AJD46800.1"/>
    <property type="molecule type" value="Genomic_DNA"/>
</dbReference>
<name>A0A0B4XJD1_9GAMM</name>
<evidence type="ECO:0000313" key="3">
    <source>
        <dbReference type="Proteomes" id="UP000006764"/>
    </source>
</evidence>
<evidence type="ECO:0000256" key="1">
    <source>
        <dbReference type="SAM" id="SignalP"/>
    </source>
</evidence>